<protein>
    <submittedName>
        <fullName evidence="2">Lysine methyltransferase</fullName>
    </submittedName>
</protein>
<dbReference type="Proteomes" id="UP000198725">
    <property type="component" value="Unassembled WGS sequence"/>
</dbReference>
<sequence>MPGYATITRTLRLGGQDYRIRSLTDRQQFADPGHQAERLGISSAQWSLFGQVWPAGRLLAEAMSRHATGHKRILELGCGLGLASLLLQRHGADITASDIHPLAEVFLAYNAALNDLPAVRYRSLRWDEPNTRLGRFDLIIGSDILYERDHAALLAAVVEHHAKPDAEILITDPGRGNSALFTRLMEAEGYAVSEQRSPMDANDQPPFRGRLLSYRRCPPRATGRHQA</sequence>
<organism evidence="2 3">
    <name type="scientific">Rhodanobacter glycinis</name>
    <dbReference type="NCBI Taxonomy" id="582702"/>
    <lineage>
        <taxon>Bacteria</taxon>
        <taxon>Pseudomonadati</taxon>
        <taxon>Pseudomonadota</taxon>
        <taxon>Gammaproteobacteria</taxon>
        <taxon>Lysobacterales</taxon>
        <taxon>Rhodanobacteraceae</taxon>
        <taxon>Rhodanobacter</taxon>
    </lineage>
</organism>
<dbReference type="GO" id="GO:0008168">
    <property type="term" value="F:methyltransferase activity"/>
    <property type="evidence" value="ECO:0007669"/>
    <property type="project" value="UniProtKB-KW"/>
</dbReference>
<proteinExistence type="predicted"/>
<dbReference type="PANTHER" id="PTHR14614">
    <property type="entry name" value="HEPATOCELLULAR CARCINOMA-ASSOCIATED ANTIGEN"/>
    <property type="match status" value="1"/>
</dbReference>
<feature type="region of interest" description="Disordered" evidence="1">
    <location>
        <begin position="192"/>
        <end position="212"/>
    </location>
</feature>
<dbReference type="Pfam" id="PF10294">
    <property type="entry name" value="Methyltransf_16"/>
    <property type="match status" value="1"/>
</dbReference>
<evidence type="ECO:0000313" key="2">
    <source>
        <dbReference type="EMBL" id="SFK73298.1"/>
    </source>
</evidence>
<dbReference type="RefSeq" id="WP_092703344.1">
    <property type="nucleotide sequence ID" value="NZ_FOSR01000006.1"/>
</dbReference>
<dbReference type="GO" id="GO:0032259">
    <property type="term" value="P:methylation"/>
    <property type="evidence" value="ECO:0007669"/>
    <property type="project" value="UniProtKB-KW"/>
</dbReference>
<dbReference type="EMBL" id="FOSR01000006">
    <property type="protein sequence ID" value="SFK73298.1"/>
    <property type="molecule type" value="Genomic_DNA"/>
</dbReference>
<dbReference type="InterPro" id="IPR019410">
    <property type="entry name" value="Methyltransf_16"/>
</dbReference>
<dbReference type="AlphaFoldDB" id="A0A1I4BWX5"/>
<keyword evidence="2" id="KW-0808">Transferase</keyword>
<keyword evidence="3" id="KW-1185">Reference proteome</keyword>
<evidence type="ECO:0000313" key="3">
    <source>
        <dbReference type="Proteomes" id="UP000198725"/>
    </source>
</evidence>
<accession>A0A1I4BWX5</accession>
<dbReference type="SUPFAM" id="SSF53335">
    <property type="entry name" value="S-adenosyl-L-methionine-dependent methyltransferases"/>
    <property type="match status" value="1"/>
</dbReference>
<dbReference type="Gene3D" id="3.40.50.150">
    <property type="entry name" value="Vaccinia Virus protein VP39"/>
    <property type="match status" value="1"/>
</dbReference>
<dbReference type="InterPro" id="IPR029063">
    <property type="entry name" value="SAM-dependent_MTases_sf"/>
</dbReference>
<evidence type="ECO:0000256" key="1">
    <source>
        <dbReference type="SAM" id="MobiDB-lite"/>
    </source>
</evidence>
<keyword evidence="2" id="KW-0489">Methyltransferase</keyword>
<dbReference type="CDD" id="cd02440">
    <property type="entry name" value="AdoMet_MTases"/>
    <property type="match status" value="1"/>
</dbReference>
<gene>
    <name evidence="2" type="ORF">SAMN05192579_1065</name>
</gene>
<reference evidence="3" key="1">
    <citation type="submission" date="2016-10" db="EMBL/GenBank/DDBJ databases">
        <authorList>
            <person name="Varghese N."/>
            <person name="Submissions S."/>
        </authorList>
    </citation>
    <scope>NUCLEOTIDE SEQUENCE [LARGE SCALE GENOMIC DNA]</scope>
    <source>
        <strain evidence="3">MO64</strain>
    </source>
</reference>
<name>A0A1I4BWX5_9GAMM</name>